<feature type="compositionally biased region" description="Pro residues" evidence="1">
    <location>
        <begin position="311"/>
        <end position="320"/>
    </location>
</feature>
<feature type="compositionally biased region" description="Basic and acidic residues" evidence="1">
    <location>
        <begin position="326"/>
        <end position="338"/>
    </location>
</feature>
<organism evidence="2 3">
    <name type="scientific">Kitasatospora acidiphila</name>
    <dbReference type="NCBI Taxonomy" id="2567942"/>
    <lineage>
        <taxon>Bacteria</taxon>
        <taxon>Bacillati</taxon>
        <taxon>Actinomycetota</taxon>
        <taxon>Actinomycetes</taxon>
        <taxon>Kitasatosporales</taxon>
        <taxon>Streptomycetaceae</taxon>
        <taxon>Kitasatospora</taxon>
    </lineage>
</organism>
<comment type="caution">
    <text evidence="2">The sequence shown here is derived from an EMBL/GenBank/DDBJ whole genome shotgun (WGS) entry which is preliminary data.</text>
</comment>
<protein>
    <submittedName>
        <fullName evidence="2">Uncharacterized protein</fullName>
    </submittedName>
</protein>
<sequence length="429" mass="48630">MPGDPEGLPRHLSPSQQARNVRAFSAVVAKFREALLEGPEALAFARDVVGAFADSGMSGGPTRSEVWSLIAERRAPQYAQEFFDSRWAIFEHYGAIQPYLAKKHQQRYALHPAVGPATLVHERLRRHRGIDELVALLDETRALIGQPTRDRATIEFNIMFCRQMLTVYAIHLERLVAVASIRELADEQREHNHPGLSTRVKQLNEEVSDFFPGDHALDHQAVALVAAEQHYQQGLTAAGQRVIEQGGRTLDFEVLSAEEYLEAARHAPLALLGQFGADLVVDPPSVWLDAGALMEAVEDFAPYVRVRRRPPMPQVPPEPDPAQRMGEARSRERSRQEHLAERVLLESDQADLTDELRHSRWRSAARLLADLIGLDADPYAPYRLRISIELIVDRIGWVTYLHPVHLHRQTTEPPEQLRHRRHEERHEGL</sequence>
<reference evidence="2 3" key="1">
    <citation type="submission" date="2019-06" db="EMBL/GenBank/DDBJ databases">
        <title>Description of Kitasatospora acidophila sp. nov. isolated from pine grove soil, and reclassification of Streptomyces novaecaesareae to Kitasatospora novaeceasareae comb. nov.</title>
        <authorList>
            <person name="Kim M.J."/>
        </authorList>
    </citation>
    <scope>NUCLEOTIDE SEQUENCE [LARGE SCALE GENOMIC DNA]</scope>
    <source>
        <strain evidence="2 3">MMS16-CNU292</strain>
    </source>
</reference>
<dbReference type="Proteomes" id="UP000319103">
    <property type="component" value="Unassembled WGS sequence"/>
</dbReference>
<accession>A0A540VZ07</accession>
<feature type="region of interest" description="Disordered" evidence="1">
    <location>
        <begin position="308"/>
        <end position="338"/>
    </location>
</feature>
<dbReference type="OrthoDB" id="3956784at2"/>
<evidence type="ECO:0000313" key="3">
    <source>
        <dbReference type="Proteomes" id="UP000319103"/>
    </source>
</evidence>
<feature type="region of interest" description="Disordered" evidence="1">
    <location>
        <begin position="409"/>
        <end position="429"/>
    </location>
</feature>
<gene>
    <name evidence="2" type="ORF">E6W39_06555</name>
</gene>
<keyword evidence="3" id="KW-1185">Reference proteome</keyword>
<evidence type="ECO:0000256" key="1">
    <source>
        <dbReference type="SAM" id="MobiDB-lite"/>
    </source>
</evidence>
<proteinExistence type="predicted"/>
<evidence type="ECO:0000313" key="2">
    <source>
        <dbReference type="EMBL" id="TQF01998.1"/>
    </source>
</evidence>
<dbReference type="AlphaFoldDB" id="A0A540VZ07"/>
<name>A0A540VZ07_9ACTN</name>
<dbReference type="RefSeq" id="WP_141632714.1">
    <property type="nucleotide sequence ID" value="NZ_VIGB01000003.1"/>
</dbReference>
<dbReference type="EMBL" id="VIGB01000003">
    <property type="protein sequence ID" value="TQF01998.1"/>
    <property type="molecule type" value="Genomic_DNA"/>
</dbReference>